<keyword evidence="3" id="KW-1185">Reference proteome</keyword>
<accession>A0A8H6I2A4</accession>
<dbReference type="Proteomes" id="UP000521943">
    <property type="component" value="Unassembled WGS sequence"/>
</dbReference>
<evidence type="ECO:0000313" key="2">
    <source>
        <dbReference type="EMBL" id="KAF6757603.1"/>
    </source>
</evidence>
<proteinExistence type="predicted"/>
<protein>
    <submittedName>
        <fullName evidence="2">Uncharacterized protein</fullName>
    </submittedName>
</protein>
<reference evidence="2 3" key="1">
    <citation type="submission" date="2020-07" db="EMBL/GenBank/DDBJ databases">
        <title>Comparative genomics of pyrophilous fungi reveals a link between fire events and developmental genes.</title>
        <authorList>
            <consortium name="DOE Joint Genome Institute"/>
            <person name="Steindorff A.S."/>
            <person name="Carver A."/>
            <person name="Calhoun S."/>
            <person name="Stillman K."/>
            <person name="Liu H."/>
            <person name="Lipzen A."/>
            <person name="Pangilinan J."/>
            <person name="Labutti K."/>
            <person name="Bruns T.D."/>
            <person name="Grigoriev I.V."/>
        </authorList>
    </citation>
    <scope>NUCLEOTIDE SEQUENCE [LARGE SCALE GENOMIC DNA]</scope>
    <source>
        <strain evidence="2 3">CBS 144469</strain>
    </source>
</reference>
<sequence length="486" mass="54891">MRKYCCCFGTETPGESIEEVHRKGIAAWEHYRTSSPETSKGKPQLLTEAIDFYNQALTRTQATNPFRPTILISLVLALLEDKNPSPADLALIELHFAEVVREYNASANGTLKRNEGYSITVALGGHYERLYKLSSNLNEFNRCLSNYTEAARSYAPRPEDQIQWFSKVAELHTTCAEESDLHLEKALNALHAARGLCQDDAYLQRLQISDGTCTVHKKRYARRKEKADLVAAITECDYALTLHPPEQDRIRLLNDYLFSVCVFMDDHEIGSGSSLRLKAIVRGRELLALFSGHLDSEEPKRKATLMLANILSWMKANPSNTELDEAIAFYSEVQRHKPRDPDLLGKKAAAIWLRWRKTGNREGLQEAIDLSIIALEAASMSKKSNIASNIGAIYLEKAKKQNIGDLEQAREYYRKAAELSSAKTDKDLFEGSAKHISNTIGWLQESAGFEFAESRWTEEEEGRGRTRTRRLSGERRRSLSRKASIG</sequence>
<organism evidence="2 3">
    <name type="scientific">Ephemerocybe angulata</name>
    <dbReference type="NCBI Taxonomy" id="980116"/>
    <lineage>
        <taxon>Eukaryota</taxon>
        <taxon>Fungi</taxon>
        <taxon>Dikarya</taxon>
        <taxon>Basidiomycota</taxon>
        <taxon>Agaricomycotina</taxon>
        <taxon>Agaricomycetes</taxon>
        <taxon>Agaricomycetidae</taxon>
        <taxon>Agaricales</taxon>
        <taxon>Agaricineae</taxon>
        <taxon>Psathyrellaceae</taxon>
        <taxon>Ephemerocybe</taxon>
    </lineage>
</organism>
<name>A0A8H6I2A4_9AGAR</name>
<dbReference type="InterPro" id="IPR011990">
    <property type="entry name" value="TPR-like_helical_dom_sf"/>
</dbReference>
<dbReference type="OrthoDB" id="2956426at2759"/>
<evidence type="ECO:0000256" key="1">
    <source>
        <dbReference type="SAM" id="MobiDB-lite"/>
    </source>
</evidence>
<feature type="region of interest" description="Disordered" evidence="1">
    <location>
        <begin position="454"/>
        <end position="486"/>
    </location>
</feature>
<gene>
    <name evidence="2" type="ORF">DFP72DRAFT_890070</name>
</gene>
<dbReference type="EMBL" id="JACGCI010000021">
    <property type="protein sequence ID" value="KAF6757603.1"/>
    <property type="molecule type" value="Genomic_DNA"/>
</dbReference>
<evidence type="ECO:0000313" key="3">
    <source>
        <dbReference type="Proteomes" id="UP000521943"/>
    </source>
</evidence>
<dbReference type="AlphaFoldDB" id="A0A8H6I2A4"/>
<dbReference type="Gene3D" id="1.25.40.10">
    <property type="entry name" value="Tetratricopeptide repeat domain"/>
    <property type="match status" value="1"/>
</dbReference>
<comment type="caution">
    <text evidence="2">The sequence shown here is derived from an EMBL/GenBank/DDBJ whole genome shotgun (WGS) entry which is preliminary data.</text>
</comment>